<feature type="region of interest" description="Disordered" evidence="1">
    <location>
        <begin position="58"/>
        <end position="186"/>
    </location>
</feature>
<dbReference type="AlphaFoldDB" id="A0AAV4S932"/>
<evidence type="ECO:0000256" key="1">
    <source>
        <dbReference type="SAM" id="MobiDB-lite"/>
    </source>
</evidence>
<keyword evidence="3" id="KW-1185">Reference proteome</keyword>
<dbReference type="EMBL" id="BPLR01009046">
    <property type="protein sequence ID" value="GIY29267.1"/>
    <property type="molecule type" value="Genomic_DNA"/>
</dbReference>
<evidence type="ECO:0000313" key="3">
    <source>
        <dbReference type="Proteomes" id="UP001054945"/>
    </source>
</evidence>
<organism evidence="2 3">
    <name type="scientific">Caerostris extrusa</name>
    <name type="common">Bark spider</name>
    <name type="synonym">Caerostris bankana</name>
    <dbReference type="NCBI Taxonomy" id="172846"/>
    <lineage>
        <taxon>Eukaryota</taxon>
        <taxon>Metazoa</taxon>
        <taxon>Ecdysozoa</taxon>
        <taxon>Arthropoda</taxon>
        <taxon>Chelicerata</taxon>
        <taxon>Arachnida</taxon>
        <taxon>Araneae</taxon>
        <taxon>Araneomorphae</taxon>
        <taxon>Entelegynae</taxon>
        <taxon>Araneoidea</taxon>
        <taxon>Araneidae</taxon>
        <taxon>Caerostris</taxon>
    </lineage>
</organism>
<protein>
    <submittedName>
        <fullName evidence="2">Uncharacterized protein</fullName>
    </submittedName>
</protein>
<name>A0AAV4S932_CAEEX</name>
<feature type="compositionally biased region" description="Polar residues" evidence="1">
    <location>
        <begin position="166"/>
        <end position="179"/>
    </location>
</feature>
<accession>A0AAV4S932</accession>
<dbReference type="Proteomes" id="UP001054945">
    <property type="component" value="Unassembled WGS sequence"/>
</dbReference>
<proteinExistence type="predicted"/>
<gene>
    <name evidence="2" type="ORF">CEXT_148041</name>
</gene>
<comment type="caution">
    <text evidence="2">The sequence shown here is derived from an EMBL/GenBank/DDBJ whole genome shotgun (WGS) entry which is preliminary data.</text>
</comment>
<sequence>MLSTIIVTLPVNGGKYLYKDRTLNVVIPPPPGYMDSKDGEGRLVVNVEVVRRLNTRKFAGSDAGSKGNARPGQQYGQPGQRPGQQYGQPGQRPGQQYWQPGQRPGQQYGQPGQRPGQQYGQPGQQYGQPGKQYGQPGQQYGQPGQQYGHPGQRPGQQYGQPAPWQQYGQQGAGKTSGSLDSDFKRI</sequence>
<evidence type="ECO:0000313" key="2">
    <source>
        <dbReference type="EMBL" id="GIY29267.1"/>
    </source>
</evidence>
<reference evidence="2 3" key="1">
    <citation type="submission" date="2021-06" db="EMBL/GenBank/DDBJ databases">
        <title>Caerostris extrusa draft genome.</title>
        <authorList>
            <person name="Kono N."/>
            <person name="Arakawa K."/>
        </authorList>
    </citation>
    <scope>NUCLEOTIDE SEQUENCE [LARGE SCALE GENOMIC DNA]</scope>
</reference>
<feature type="compositionally biased region" description="Low complexity" evidence="1">
    <location>
        <begin position="70"/>
        <end position="161"/>
    </location>
</feature>